<gene>
    <name evidence="3" type="ORF">OS145_06947</name>
</gene>
<evidence type="ECO:0000313" key="3">
    <source>
        <dbReference type="EMBL" id="EAQ31993.1"/>
    </source>
</evidence>
<protein>
    <submittedName>
        <fullName evidence="3">HIT family protein</fullName>
    </submittedName>
</protein>
<name>A0ABM9WM83_9GAMM</name>
<dbReference type="Pfam" id="PF01230">
    <property type="entry name" value="HIT"/>
    <property type="match status" value="1"/>
</dbReference>
<evidence type="ECO:0000259" key="2">
    <source>
        <dbReference type="PROSITE" id="PS51084"/>
    </source>
</evidence>
<dbReference type="InterPro" id="IPR026026">
    <property type="entry name" value="HIT_Hint"/>
</dbReference>
<comment type="caution">
    <text evidence="3">The sequence shown here is derived from an EMBL/GenBank/DDBJ whole genome shotgun (WGS) entry which is preliminary data.</text>
</comment>
<dbReference type="Proteomes" id="UP000016543">
    <property type="component" value="Unassembled WGS sequence"/>
</dbReference>
<sequence>MTDFVLDPRLANDSILLARGPLSQLRLMKAADCTWFLLVPEVNEISEITQLSESEQFNLWKESQALSEWLLQCYPQCKLNIAAIGNVVSQLHVHHVVRYSDDPFWPAPIWGQKMERQYSIRDIEAIQKELSACSKFISVEADR</sequence>
<dbReference type="InterPro" id="IPR036265">
    <property type="entry name" value="HIT-like_sf"/>
</dbReference>
<dbReference type="EMBL" id="AAMX01000009">
    <property type="protein sequence ID" value="EAQ31993.1"/>
    <property type="molecule type" value="Genomic_DNA"/>
</dbReference>
<reference evidence="3 4" key="1">
    <citation type="submission" date="2006-01" db="EMBL/GenBank/DDBJ databases">
        <authorList>
            <person name="Brettar I."/>
            <person name="Hofle M."/>
            <person name="Ferriera S."/>
            <person name="Johnson J."/>
            <person name="Kravitz S."/>
            <person name="Halpern A."/>
            <person name="Remington K."/>
            <person name="Beeson K."/>
            <person name="Tran B."/>
            <person name="Rogers Y.-H."/>
            <person name="Friedman R."/>
            <person name="Venter J.C."/>
        </authorList>
    </citation>
    <scope>NUCLEOTIDE SEQUENCE [LARGE SCALE GENOMIC DNA]</scope>
    <source>
        <strain evidence="3 4">OS145</strain>
    </source>
</reference>
<feature type="domain" description="HIT" evidence="2">
    <location>
        <begin position="37"/>
        <end position="105"/>
    </location>
</feature>
<keyword evidence="4" id="KW-1185">Reference proteome</keyword>
<comment type="caution">
    <text evidence="1">Lacks conserved residue(s) required for the propagation of feature annotation.</text>
</comment>
<evidence type="ECO:0000313" key="4">
    <source>
        <dbReference type="Proteomes" id="UP000016543"/>
    </source>
</evidence>
<dbReference type="SUPFAM" id="SSF54197">
    <property type="entry name" value="HIT-like"/>
    <property type="match status" value="1"/>
</dbReference>
<dbReference type="Gene3D" id="3.30.428.10">
    <property type="entry name" value="HIT-like"/>
    <property type="match status" value="1"/>
</dbReference>
<dbReference type="InterPro" id="IPR011146">
    <property type="entry name" value="HIT-like"/>
</dbReference>
<dbReference type="RefSeq" id="WP_006955971.1">
    <property type="nucleotide sequence ID" value="NZ_CH672406.1"/>
</dbReference>
<dbReference type="PROSITE" id="PS51084">
    <property type="entry name" value="HIT_2"/>
    <property type="match status" value="1"/>
</dbReference>
<proteinExistence type="predicted"/>
<evidence type="ECO:0000256" key="1">
    <source>
        <dbReference type="PROSITE-ProRule" id="PRU00464"/>
    </source>
</evidence>
<organism evidence="3 4">
    <name type="scientific">Idiomarina baltica OS145</name>
    <dbReference type="NCBI Taxonomy" id="314276"/>
    <lineage>
        <taxon>Bacteria</taxon>
        <taxon>Pseudomonadati</taxon>
        <taxon>Pseudomonadota</taxon>
        <taxon>Gammaproteobacteria</taxon>
        <taxon>Alteromonadales</taxon>
        <taxon>Idiomarinaceae</taxon>
        <taxon>Idiomarina</taxon>
    </lineage>
</organism>
<accession>A0ABM9WM83</accession>
<dbReference type="PIRSF" id="PIRSF000714">
    <property type="entry name" value="HIT"/>
    <property type="match status" value="1"/>
</dbReference>